<accession>A0AAJ6NA20</accession>
<dbReference type="AlphaFoldDB" id="A0AAJ6NA20"/>
<dbReference type="Proteomes" id="UP001236239">
    <property type="component" value="Unassembled WGS sequence"/>
</dbReference>
<sequence>MFLYIHGFLSSSQSAKAQQLKQWLSQQGRAQEWICPDLPADPKLAIQLLRQQIISLNQPVKLVGSSLGGFYATILSEEFDLKAVLINPAVRAGELLKQKIGVHKAWHSSDNLSFTQQDVDTLNEMTPYVIQRPNNFLLMVEKEDETLDYRQAIELYKECNQLILNGGNHSFSRFKQLITFIDEF</sequence>
<reference evidence="1" key="1">
    <citation type="journal article" date="2023" name="Front. Microbiol.">
        <title>Phylogeography and host specificity of Pasteurellaceae pathogenic to sea-farmed fish in the north-east Atlantic.</title>
        <authorList>
            <person name="Gulla S."/>
            <person name="Colquhoun D.J."/>
            <person name="Olsen A.B."/>
            <person name="Spilsberg B."/>
            <person name="Lagesen K."/>
            <person name="Aakesson C.P."/>
            <person name="Strom S."/>
            <person name="Manji F."/>
            <person name="Birkbeck T.H."/>
            <person name="Nilsen H.K."/>
        </authorList>
    </citation>
    <scope>NUCLEOTIDE SEQUENCE</scope>
    <source>
        <strain evidence="1">TW16_20</strain>
    </source>
</reference>
<organism evidence="1 2">
    <name type="scientific">Phocoenobacter skyensis</name>
    <dbReference type="NCBI Taxonomy" id="97481"/>
    <lineage>
        <taxon>Bacteria</taxon>
        <taxon>Pseudomonadati</taxon>
        <taxon>Pseudomonadota</taxon>
        <taxon>Gammaproteobacteria</taxon>
        <taxon>Pasteurellales</taxon>
        <taxon>Pasteurellaceae</taxon>
        <taxon>Phocoenobacter</taxon>
    </lineage>
</organism>
<protein>
    <submittedName>
        <fullName evidence="1">YqiA/YcfP family alpha/beta fold hydrolase</fullName>
    </submittedName>
</protein>
<name>A0AAJ6NA20_9PAST</name>
<dbReference type="RefSeq" id="WP_306374064.1">
    <property type="nucleotide sequence ID" value="NZ_JASAYK010000003.1"/>
</dbReference>
<dbReference type="InterPro" id="IPR029058">
    <property type="entry name" value="AB_hydrolase_fold"/>
</dbReference>
<dbReference type="PANTHER" id="PTHR35602">
    <property type="entry name" value="ESTERASE YQIA-RELATED"/>
    <property type="match status" value="1"/>
</dbReference>
<dbReference type="InterPro" id="IPR008886">
    <property type="entry name" value="UPF0227/Esterase_YqiA"/>
</dbReference>
<dbReference type="EMBL" id="JASAYQ010000009">
    <property type="protein sequence ID" value="MDP8172970.1"/>
    <property type="molecule type" value="Genomic_DNA"/>
</dbReference>
<dbReference type="Pfam" id="PF05728">
    <property type="entry name" value="UPF0227"/>
    <property type="match status" value="1"/>
</dbReference>
<comment type="caution">
    <text evidence="1">The sequence shown here is derived from an EMBL/GenBank/DDBJ whole genome shotgun (WGS) entry which is preliminary data.</text>
</comment>
<dbReference type="Gene3D" id="3.40.50.1820">
    <property type="entry name" value="alpha/beta hydrolase"/>
    <property type="match status" value="1"/>
</dbReference>
<proteinExistence type="predicted"/>
<evidence type="ECO:0000313" key="2">
    <source>
        <dbReference type="Proteomes" id="UP001236239"/>
    </source>
</evidence>
<gene>
    <name evidence="1" type="ORF">QJU93_06335</name>
</gene>
<dbReference type="GO" id="GO:0016787">
    <property type="term" value="F:hydrolase activity"/>
    <property type="evidence" value="ECO:0007669"/>
    <property type="project" value="UniProtKB-KW"/>
</dbReference>
<dbReference type="PANTHER" id="PTHR35602:SF3">
    <property type="entry name" value="ESTERASE YQIA"/>
    <property type="match status" value="1"/>
</dbReference>
<evidence type="ECO:0000313" key="1">
    <source>
        <dbReference type="EMBL" id="MDP8172970.1"/>
    </source>
</evidence>
<dbReference type="SUPFAM" id="SSF53474">
    <property type="entry name" value="alpha/beta-Hydrolases"/>
    <property type="match status" value="1"/>
</dbReference>
<keyword evidence="1" id="KW-0378">Hydrolase</keyword>